<feature type="domain" description="Major facilitator superfamily (MFS) profile" evidence="7">
    <location>
        <begin position="53"/>
        <end position="543"/>
    </location>
</feature>
<evidence type="ECO:0000256" key="6">
    <source>
        <dbReference type="SAM" id="Phobius"/>
    </source>
</evidence>
<feature type="transmembrane region" description="Helical" evidence="6">
    <location>
        <begin position="174"/>
        <end position="195"/>
    </location>
</feature>
<dbReference type="EMBL" id="ML991783">
    <property type="protein sequence ID" value="KAF2236801.1"/>
    <property type="molecule type" value="Genomic_DNA"/>
</dbReference>
<dbReference type="PANTHER" id="PTHR23501:SF6">
    <property type="entry name" value="MULTIDRUG TRANSPORTER, PUTATIVE (AFU_ORTHOLOGUE AFUA_3G14560)-RELATED"/>
    <property type="match status" value="1"/>
</dbReference>
<keyword evidence="4 6" id="KW-0472">Membrane</keyword>
<protein>
    <submittedName>
        <fullName evidence="8">MFS general substrate transporter</fullName>
    </submittedName>
</protein>
<feature type="transmembrane region" description="Helical" evidence="6">
    <location>
        <begin position="346"/>
        <end position="368"/>
    </location>
</feature>
<name>A0A6A6HFT4_VIRVR</name>
<feature type="transmembrane region" description="Helical" evidence="6">
    <location>
        <begin position="51"/>
        <end position="68"/>
    </location>
</feature>
<gene>
    <name evidence="8" type="ORF">EV356DRAFT_442719</name>
</gene>
<feature type="transmembrane region" description="Helical" evidence="6">
    <location>
        <begin position="375"/>
        <end position="398"/>
    </location>
</feature>
<evidence type="ECO:0000256" key="3">
    <source>
        <dbReference type="ARBA" id="ARBA00022989"/>
    </source>
</evidence>
<evidence type="ECO:0000313" key="8">
    <source>
        <dbReference type="EMBL" id="KAF2236801.1"/>
    </source>
</evidence>
<sequence length="566" mass="59906">MAESHGLATERTSLLRIEPDPVNGPVDTTAGSVGDERDGTPAEGLSRLRGLAIFICLGVLIFLHASNISLISTTQGFISEELDAFRQASWFTSAFLIAMSSLAPLGGRICRIISPRTYITFSTLIFSVGAIVTSIAPTLAVFLLGRVVAGIGAAGVFSVSMILILKLSSAKRRGLYIGLLNSGFTIGVSFGAVIAGAMVKPYGWRPIFWIQAPLASVAGIGIFFSAPNSLSIPEGNHKEPLRTQIAQIDYLGALTWILTIVLFLYGLSSDPISIVPLLLSLFVAFPLFFLIESRLASSPVIPIPILRSRATLLSCLATLALMLARWTVLFYTPVYTLAVRRWSQASAGLILLPTNFGFGVGGLLAGWLHIRRQGSFYLACVIAFACFAASLFVLAGLSTAASSAPVYMAAAFANGLVTGAILNYTMAHLLHLTPAETHTIVTPLLATFRGFAGSFGSAIGGGIFARTLKRALERGFAEAGLEDRQELTTRLLGSPALAARLQGAERAVAAQGFETALKTLFLAGSVLAVVATVIQAGTGWRGAEERKGGDVEEDLVGPDEERHRSS</sequence>
<evidence type="ECO:0000313" key="9">
    <source>
        <dbReference type="Proteomes" id="UP000800092"/>
    </source>
</evidence>
<evidence type="ECO:0000256" key="5">
    <source>
        <dbReference type="SAM" id="MobiDB-lite"/>
    </source>
</evidence>
<dbReference type="InterPro" id="IPR020846">
    <property type="entry name" value="MFS_dom"/>
</dbReference>
<feature type="transmembrane region" description="Helical" evidence="6">
    <location>
        <begin position="248"/>
        <end position="267"/>
    </location>
</feature>
<evidence type="ECO:0000259" key="7">
    <source>
        <dbReference type="PROSITE" id="PS50850"/>
    </source>
</evidence>
<dbReference type="SUPFAM" id="SSF103473">
    <property type="entry name" value="MFS general substrate transporter"/>
    <property type="match status" value="1"/>
</dbReference>
<dbReference type="Proteomes" id="UP000800092">
    <property type="component" value="Unassembled WGS sequence"/>
</dbReference>
<feature type="transmembrane region" description="Helical" evidence="6">
    <location>
        <begin position="312"/>
        <end position="334"/>
    </location>
</feature>
<accession>A0A6A6HFT4</accession>
<comment type="subcellular location">
    <subcellularLocation>
        <location evidence="1">Membrane</location>
        <topology evidence="1">Multi-pass membrane protein</topology>
    </subcellularLocation>
</comment>
<reference evidence="8" key="1">
    <citation type="journal article" date="2020" name="Stud. Mycol.">
        <title>101 Dothideomycetes genomes: a test case for predicting lifestyles and emergence of pathogens.</title>
        <authorList>
            <person name="Haridas S."/>
            <person name="Albert R."/>
            <person name="Binder M."/>
            <person name="Bloem J."/>
            <person name="Labutti K."/>
            <person name="Salamov A."/>
            <person name="Andreopoulos B."/>
            <person name="Baker S."/>
            <person name="Barry K."/>
            <person name="Bills G."/>
            <person name="Bluhm B."/>
            <person name="Cannon C."/>
            <person name="Castanera R."/>
            <person name="Culley D."/>
            <person name="Daum C."/>
            <person name="Ezra D."/>
            <person name="Gonzalez J."/>
            <person name="Henrissat B."/>
            <person name="Kuo A."/>
            <person name="Liang C."/>
            <person name="Lipzen A."/>
            <person name="Lutzoni F."/>
            <person name="Magnuson J."/>
            <person name="Mondo S."/>
            <person name="Nolan M."/>
            <person name="Ohm R."/>
            <person name="Pangilinan J."/>
            <person name="Park H.-J."/>
            <person name="Ramirez L."/>
            <person name="Alfaro M."/>
            <person name="Sun H."/>
            <person name="Tritt A."/>
            <person name="Yoshinaga Y."/>
            <person name="Zwiers L.-H."/>
            <person name="Turgeon B."/>
            <person name="Goodwin S."/>
            <person name="Spatafora J."/>
            <person name="Crous P."/>
            <person name="Grigoriev I."/>
        </authorList>
    </citation>
    <scope>NUCLEOTIDE SEQUENCE</scope>
    <source>
        <strain evidence="8">Tuck. ex Michener</strain>
    </source>
</reference>
<feature type="transmembrane region" description="Helical" evidence="6">
    <location>
        <begin position="273"/>
        <end position="291"/>
    </location>
</feature>
<dbReference type="OrthoDB" id="4160219at2759"/>
<dbReference type="Gene3D" id="1.20.1250.20">
    <property type="entry name" value="MFS general substrate transporter like domains"/>
    <property type="match status" value="2"/>
</dbReference>
<evidence type="ECO:0000256" key="1">
    <source>
        <dbReference type="ARBA" id="ARBA00004141"/>
    </source>
</evidence>
<dbReference type="InterPro" id="IPR036259">
    <property type="entry name" value="MFS_trans_sf"/>
</dbReference>
<feature type="region of interest" description="Disordered" evidence="5">
    <location>
        <begin position="542"/>
        <end position="566"/>
    </location>
</feature>
<dbReference type="InterPro" id="IPR011701">
    <property type="entry name" value="MFS"/>
</dbReference>
<dbReference type="AlphaFoldDB" id="A0A6A6HFT4"/>
<feature type="transmembrane region" description="Helical" evidence="6">
    <location>
        <begin position="147"/>
        <end position="167"/>
    </location>
</feature>
<keyword evidence="2 6" id="KW-0812">Transmembrane</keyword>
<organism evidence="8 9">
    <name type="scientific">Viridothelium virens</name>
    <name type="common">Speckled blister lichen</name>
    <name type="synonym">Trypethelium virens</name>
    <dbReference type="NCBI Taxonomy" id="1048519"/>
    <lineage>
        <taxon>Eukaryota</taxon>
        <taxon>Fungi</taxon>
        <taxon>Dikarya</taxon>
        <taxon>Ascomycota</taxon>
        <taxon>Pezizomycotina</taxon>
        <taxon>Dothideomycetes</taxon>
        <taxon>Dothideomycetes incertae sedis</taxon>
        <taxon>Trypetheliales</taxon>
        <taxon>Trypetheliaceae</taxon>
        <taxon>Viridothelium</taxon>
    </lineage>
</organism>
<feature type="transmembrane region" description="Helical" evidence="6">
    <location>
        <begin position="88"/>
        <end position="106"/>
    </location>
</feature>
<dbReference type="PROSITE" id="PS50850">
    <property type="entry name" value="MFS"/>
    <property type="match status" value="1"/>
</dbReference>
<evidence type="ECO:0000256" key="2">
    <source>
        <dbReference type="ARBA" id="ARBA00022692"/>
    </source>
</evidence>
<keyword evidence="3 6" id="KW-1133">Transmembrane helix</keyword>
<feature type="transmembrane region" description="Helical" evidence="6">
    <location>
        <begin position="118"/>
        <end position="141"/>
    </location>
</feature>
<feature type="transmembrane region" description="Helical" evidence="6">
    <location>
        <begin position="207"/>
        <end position="227"/>
    </location>
</feature>
<feature type="transmembrane region" description="Helical" evidence="6">
    <location>
        <begin position="404"/>
        <end position="424"/>
    </location>
</feature>
<evidence type="ECO:0000256" key="4">
    <source>
        <dbReference type="ARBA" id="ARBA00023136"/>
    </source>
</evidence>
<dbReference type="GO" id="GO:0015174">
    <property type="term" value="F:basic amino acid transmembrane transporter activity"/>
    <property type="evidence" value="ECO:0007669"/>
    <property type="project" value="TreeGrafter"/>
</dbReference>
<dbReference type="Pfam" id="PF07690">
    <property type="entry name" value="MFS_1"/>
    <property type="match status" value="1"/>
</dbReference>
<feature type="region of interest" description="Disordered" evidence="5">
    <location>
        <begin position="18"/>
        <end position="39"/>
    </location>
</feature>
<dbReference type="GO" id="GO:0000329">
    <property type="term" value="C:fungal-type vacuole membrane"/>
    <property type="evidence" value="ECO:0007669"/>
    <property type="project" value="TreeGrafter"/>
</dbReference>
<keyword evidence="9" id="KW-1185">Reference proteome</keyword>
<proteinExistence type="predicted"/>
<dbReference type="PANTHER" id="PTHR23501">
    <property type="entry name" value="MAJOR FACILITATOR SUPERFAMILY"/>
    <property type="match status" value="1"/>
</dbReference>